<evidence type="ECO:0000313" key="8">
    <source>
        <dbReference type="EMBL" id="CRL02158.1"/>
    </source>
</evidence>
<protein>
    <submittedName>
        <fullName evidence="8">CLUMA_CG015417, isoform A</fullName>
    </submittedName>
</protein>
<reference evidence="8 9" key="1">
    <citation type="submission" date="2015-04" db="EMBL/GenBank/DDBJ databases">
        <authorList>
            <person name="Syromyatnikov M.Y."/>
            <person name="Popov V.N."/>
        </authorList>
    </citation>
    <scope>NUCLEOTIDE SEQUENCE [LARGE SCALE GENOMIC DNA]</scope>
</reference>
<dbReference type="GO" id="GO:0046872">
    <property type="term" value="F:metal ion binding"/>
    <property type="evidence" value="ECO:0007669"/>
    <property type="project" value="UniProtKB-KW"/>
</dbReference>
<accession>A0A1J1ISS3</accession>
<dbReference type="PROSITE" id="PS50809">
    <property type="entry name" value="DM_2"/>
    <property type="match status" value="1"/>
</dbReference>
<dbReference type="PANTHER" id="PTHR12322">
    <property type="entry name" value="DOUBLESEX AND MAB-3 RELATED TRANSCRIPTION FACTOR DMRT"/>
    <property type="match status" value="1"/>
</dbReference>
<proteinExistence type="predicted"/>
<organism evidence="8 9">
    <name type="scientific">Clunio marinus</name>
    <dbReference type="NCBI Taxonomy" id="568069"/>
    <lineage>
        <taxon>Eukaryota</taxon>
        <taxon>Metazoa</taxon>
        <taxon>Ecdysozoa</taxon>
        <taxon>Arthropoda</taxon>
        <taxon>Hexapoda</taxon>
        <taxon>Insecta</taxon>
        <taxon>Pterygota</taxon>
        <taxon>Neoptera</taxon>
        <taxon>Endopterygota</taxon>
        <taxon>Diptera</taxon>
        <taxon>Nematocera</taxon>
        <taxon>Chironomoidea</taxon>
        <taxon>Chironomidae</taxon>
        <taxon>Clunio</taxon>
    </lineage>
</organism>
<evidence type="ECO:0000256" key="3">
    <source>
        <dbReference type="ARBA" id="ARBA00023125"/>
    </source>
</evidence>
<keyword evidence="1 5" id="KW-0479">Metal-binding</keyword>
<dbReference type="PANTHER" id="PTHR12322:SF116">
    <property type="entry name" value="DOUBLESEX-MAB RELATED 99B"/>
    <property type="match status" value="1"/>
</dbReference>
<dbReference type="GO" id="GO:0007548">
    <property type="term" value="P:sex differentiation"/>
    <property type="evidence" value="ECO:0007669"/>
    <property type="project" value="TreeGrafter"/>
</dbReference>
<dbReference type="Pfam" id="PF00751">
    <property type="entry name" value="DM"/>
    <property type="match status" value="1"/>
</dbReference>
<evidence type="ECO:0000256" key="1">
    <source>
        <dbReference type="ARBA" id="ARBA00022723"/>
    </source>
</evidence>
<dbReference type="AlphaFoldDB" id="A0A1J1ISS3"/>
<dbReference type="GO" id="GO:0000978">
    <property type="term" value="F:RNA polymerase II cis-regulatory region sequence-specific DNA binding"/>
    <property type="evidence" value="ECO:0007669"/>
    <property type="project" value="TreeGrafter"/>
</dbReference>
<dbReference type="Proteomes" id="UP000183832">
    <property type="component" value="Unassembled WGS sequence"/>
</dbReference>
<dbReference type="OrthoDB" id="5842031at2759"/>
<evidence type="ECO:0000256" key="4">
    <source>
        <dbReference type="ARBA" id="ARBA00023242"/>
    </source>
</evidence>
<evidence type="ECO:0000256" key="6">
    <source>
        <dbReference type="SAM" id="MobiDB-lite"/>
    </source>
</evidence>
<feature type="domain" description="DM" evidence="7">
    <location>
        <begin position="36"/>
        <end position="83"/>
    </location>
</feature>
<dbReference type="Gene3D" id="4.10.1040.10">
    <property type="entry name" value="DM DNA-binding domain"/>
    <property type="match status" value="1"/>
</dbReference>
<dbReference type="EMBL" id="CVRI01000057">
    <property type="protein sequence ID" value="CRL02158.1"/>
    <property type="molecule type" value="Genomic_DNA"/>
</dbReference>
<sequence length="175" mass="20358">MVDKSNKGEEFNDNINKNDSLKASESSSSFRVPPHCLRCKMHGLEIQLKGHKRYCQYIMCKCNKCEETLKRQRIMAQKIAQRRAEELDKAQGVPLKDFKPKTKPNTEIEDLKKNAENLRETFNFTYETLPFIFAIIRANKGDIAKSLAVIQEGHDLVYEKSQDNTFVDFDFEIFD</sequence>
<feature type="DNA-binding region" description="DM" evidence="5">
    <location>
        <begin position="36"/>
        <end position="83"/>
    </location>
</feature>
<evidence type="ECO:0000259" key="7">
    <source>
        <dbReference type="PROSITE" id="PS50809"/>
    </source>
</evidence>
<dbReference type="SMART" id="SM00301">
    <property type="entry name" value="DM"/>
    <property type="match status" value="1"/>
</dbReference>
<dbReference type="GO" id="GO:0005634">
    <property type="term" value="C:nucleus"/>
    <property type="evidence" value="ECO:0007669"/>
    <property type="project" value="UniProtKB-SubCell"/>
</dbReference>
<evidence type="ECO:0000256" key="2">
    <source>
        <dbReference type="ARBA" id="ARBA00022833"/>
    </source>
</evidence>
<feature type="compositionally biased region" description="Basic and acidic residues" evidence="6">
    <location>
        <begin position="1"/>
        <end position="10"/>
    </location>
</feature>
<dbReference type="SUPFAM" id="SSF82927">
    <property type="entry name" value="Cysteine-rich DNA binding domain, (DM domain)"/>
    <property type="match status" value="1"/>
</dbReference>
<dbReference type="GO" id="GO:0000981">
    <property type="term" value="F:DNA-binding transcription factor activity, RNA polymerase II-specific"/>
    <property type="evidence" value="ECO:0007669"/>
    <property type="project" value="TreeGrafter"/>
</dbReference>
<feature type="region of interest" description="Disordered" evidence="6">
    <location>
        <begin position="1"/>
        <end position="31"/>
    </location>
</feature>
<dbReference type="STRING" id="568069.A0A1J1ISS3"/>
<evidence type="ECO:0000256" key="5">
    <source>
        <dbReference type="PROSITE-ProRule" id="PRU00070"/>
    </source>
</evidence>
<dbReference type="InterPro" id="IPR026607">
    <property type="entry name" value="DMRT"/>
</dbReference>
<keyword evidence="4 5" id="KW-0539">Nucleus</keyword>
<keyword evidence="3 5" id="KW-0238">DNA-binding</keyword>
<dbReference type="InterPro" id="IPR001275">
    <property type="entry name" value="DM_DNA-bd"/>
</dbReference>
<gene>
    <name evidence="8" type="primary">similar to Protein doublesex</name>
    <name evidence="8" type="ORF">CLUMA_CG015417</name>
</gene>
<dbReference type="Gene3D" id="1.10.8.10">
    <property type="entry name" value="DNA helicase RuvA subunit, C-terminal domain"/>
    <property type="match status" value="1"/>
</dbReference>
<comment type="subcellular location">
    <subcellularLocation>
        <location evidence="5">Nucleus</location>
    </subcellularLocation>
</comment>
<name>A0A1J1ISS3_9DIPT</name>
<evidence type="ECO:0000313" key="9">
    <source>
        <dbReference type="Proteomes" id="UP000183832"/>
    </source>
</evidence>
<feature type="compositionally biased region" description="Polar residues" evidence="6">
    <location>
        <begin position="13"/>
        <end position="30"/>
    </location>
</feature>
<dbReference type="PROSITE" id="PS40000">
    <property type="entry name" value="DM_1"/>
    <property type="match status" value="1"/>
</dbReference>
<dbReference type="InterPro" id="IPR036407">
    <property type="entry name" value="DM_DNA-bd_sf"/>
</dbReference>
<keyword evidence="9" id="KW-1185">Reference proteome</keyword>
<keyword evidence="2 5" id="KW-0862">Zinc</keyword>